<protein>
    <submittedName>
        <fullName evidence="2">Uncharacterized protein</fullName>
    </submittedName>
</protein>
<keyword evidence="1" id="KW-0472">Membrane</keyword>
<dbReference type="EMBL" id="MT143991">
    <property type="protein sequence ID" value="QJA45501.1"/>
    <property type="molecule type" value="Genomic_DNA"/>
</dbReference>
<keyword evidence="1" id="KW-0812">Transmembrane</keyword>
<dbReference type="AlphaFoldDB" id="A0A6H1ZDK2"/>
<evidence type="ECO:0000313" key="2">
    <source>
        <dbReference type="EMBL" id="QJA45501.1"/>
    </source>
</evidence>
<keyword evidence="1" id="KW-1133">Transmembrane helix</keyword>
<evidence type="ECO:0000256" key="1">
    <source>
        <dbReference type="SAM" id="Phobius"/>
    </source>
</evidence>
<feature type="transmembrane region" description="Helical" evidence="1">
    <location>
        <begin position="20"/>
        <end position="39"/>
    </location>
</feature>
<proteinExistence type="predicted"/>
<sequence length="44" mass="4804">MSKKKHDPPEGYEWLSAEENVAWAVLGILGLVAWAVLFGKACMG</sequence>
<dbReference type="EMBL" id="MT144607">
    <property type="protein sequence ID" value="QJH94841.1"/>
    <property type="molecule type" value="Genomic_DNA"/>
</dbReference>
<accession>A0A6H1ZDK2</accession>
<name>A0A6H1ZDK2_9ZZZZ</name>
<gene>
    <name evidence="2" type="ORF">TM448A00243_0050</name>
    <name evidence="3" type="ORF">TM448B00304_0020</name>
</gene>
<organism evidence="2">
    <name type="scientific">viral metagenome</name>
    <dbReference type="NCBI Taxonomy" id="1070528"/>
    <lineage>
        <taxon>unclassified sequences</taxon>
        <taxon>metagenomes</taxon>
        <taxon>organismal metagenomes</taxon>
    </lineage>
</organism>
<reference evidence="2" key="1">
    <citation type="submission" date="2020-03" db="EMBL/GenBank/DDBJ databases">
        <title>The deep terrestrial virosphere.</title>
        <authorList>
            <person name="Holmfeldt K."/>
            <person name="Nilsson E."/>
            <person name="Simone D."/>
            <person name="Lopez-Fernandez M."/>
            <person name="Wu X."/>
            <person name="de Brujin I."/>
            <person name="Lundin D."/>
            <person name="Andersson A."/>
            <person name="Bertilsson S."/>
            <person name="Dopson M."/>
        </authorList>
    </citation>
    <scope>NUCLEOTIDE SEQUENCE</scope>
    <source>
        <strain evidence="2">TM448A00243</strain>
        <strain evidence="3">TM448B00304</strain>
    </source>
</reference>
<evidence type="ECO:0000313" key="3">
    <source>
        <dbReference type="EMBL" id="QJH94841.1"/>
    </source>
</evidence>